<comment type="caution">
    <text evidence="2">The sequence shown here is derived from an EMBL/GenBank/DDBJ whole genome shotgun (WGS) entry which is preliminary data.</text>
</comment>
<evidence type="ECO:0000313" key="2">
    <source>
        <dbReference type="EMBL" id="MBC8561663.1"/>
    </source>
</evidence>
<evidence type="ECO:0000259" key="1">
    <source>
        <dbReference type="Pfam" id="PF00535"/>
    </source>
</evidence>
<proteinExistence type="predicted"/>
<gene>
    <name evidence="2" type="ORF">H8704_03295</name>
</gene>
<dbReference type="RefSeq" id="WP_249297330.1">
    <property type="nucleotide sequence ID" value="NZ_JACRSX010000002.1"/>
</dbReference>
<dbReference type="InterPro" id="IPR001173">
    <property type="entry name" value="Glyco_trans_2-like"/>
</dbReference>
<dbReference type="CDD" id="cd04196">
    <property type="entry name" value="GT_2_like_d"/>
    <property type="match status" value="1"/>
</dbReference>
<dbReference type="Gene3D" id="3.90.550.10">
    <property type="entry name" value="Spore Coat Polysaccharide Biosynthesis Protein SpsA, Chain A"/>
    <property type="match status" value="1"/>
</dbReference>
<keyword evidence="3" id="KW-1185">Reference proteome</keyword>
<dbReference type="Proteomes" id="UP000606193">
    <property type="component" value="Unassembled WGS sequence"/>
</dbReference>
<accession>A0ABR7MZ55</accession>
<feature type="domain" description="Glycosyltransferase 2-like" evidence="1">
    <location>
        <begin position="6"/>
        <end position="129"/>
    </location>
</feature>
<dbReference type="SUPFAM" id="SSF53448">
    <property type="entry name" value="Nucleotide-diphospho-sugar transferases"/>
    <property type="match status" value="1"/>
</dbReference>
<sequence length="308" mass="36991">MKTLQILMSTYNGAKYIREQMDSLLDQNCEKLGKAAFRIVIRDDGSSDGTQDILEEYAGRYPEKVFWYQGENHGVIRSFFELLQRVDTSDYYAFCDQDDYWMEDKMTRAVEIIDAMRKDVPVLYCCRPKLVDQNLQPLESEIKRPPMRPGFRNAMIENIVTGCTAVFDQSLREMVVKELPQFTVMHDWWLYLIATCFGEIYYDETPYICYRQHQGNVLGTKTRKMDEWKMRLKRFRRNRGNISHQLEEFIRIFGDMGAENENMRLAERFLKVRKSFWARKRFLRDTELYRQRREDDRIFHIILLLGNY</sequence>
<name>A0ABR7MZ55_9FIRM</name>
<dbReference type="EMBL" id="JACRSX010000002">
    <property type="protein sequence ID" value="MBC8561663.1"/>
    <property type="molecule type" value="Genomic_DNA"/>
</dbReference>
<dbReference type="InterPro" id="IPR029044">
    <property type="entry name" value="Nucleotide-diphossugar_trans"/>
</dbReference>
<protein>
    <submittedName>
        <fullName evidence="2">Glycosyltransferase family 2 protein</fullName>
    </submittedName>
</protein>
<organism evidence="2 3">
    <name type="scientific">Jutongia huaianensis</name>
    <dbReference type="NCBI Taxonomy" id="2763668"/>
    <lineage>
        <taxon>Bacteria</taxon>
        <taxon>Bacillati</taxon>
        <taxon>Bacillota</taxon>
        <taxon>Clostridia</taxon>
        <taxon>Lachnospirales</taxon>
        <taxon>Lachnospiraceae</taxon>
        <taxon>Jutongia</taxon>
    </lineage>
</organism>
<evidence type="ECO:0000313" key="3">
    <source>
        <dbReference type="Proteomes" id="UP000606193"/>
    </source>
</evidence>
<reference evidence="2 3" key="1">
    <citation type="submission" date="2020-08" db="EMBL/GenBank/DDBJ databases">
        <title>Genome public.</title>
        <authorList>
            <person name="Liu C."/>
            <person name="Sun Q."/>
        </authorList>
    </citation>
    <scope>NUCLEOTIDE SEQUENCE [LARGE SCALE GENOMIC DNA]</scope>
    <source>
        <strain evidence="2 3">NSJ-37</strain>
    </source>
</reference>
<dbReference type="PANTHER" id="PTHR22916:SF3">
    <property type="entry name" value="UDP-GLCNAC:BETAGAL BETA-1,3-N-ACETYLGLUCOSAMINYLTRANSFERASE-LIKE PROTEIN 1"/>
    <property type="match status" value="1"/>
</dbReference>
<dbReference type="PANTHER" id="PTHR22916">
    <property type="entry name" value="GLYCOSYLTRANSFERASE"/>
    <property type="match status" value="1"/>
</dbReference>
<dbReference type="Pfam" id="PF00535">
    <property type="entry name" value="Glycos_transf_2"/>
    <property type="match status" value="1"/>
</dbReference>